<dbReference type="CDD" id="cd00640">
    <property type="entry name" value="Trp-synth-beta_II"/>
    <property type="match status" value="1"/>
</dbReference>
<dbReference type="InterPro" id="IPR036052">
    <property type="entry name" value="TrpB-like_PALP_sf"/>
</dbReference>
<evidence type="ECO:0000256" key="1">
    <source>
        <dbReference type="ARBA" id="ARBA00001933"/>
    </source>
</evidence>
<evidence type="ECO:0000259" key="3">
    <source>
        <dbReference type="Pfam" id="PF00291"/>
    </source>
</evidence>
<dbReference type="InterPro" id="IPR001926">
    <property type="entry name" value="TrpB-like_PALP"/>
</dbReference>
<comment type="cofactor">
    <cofactor evidence="1">
        <name>pyridoxal 5'-phosphate</name>
        <dbReference type="ChEBI" id="CHEBI:597326"/>
    </cofactor>
</comment>
<dbReference type="RefSeq" id="WP_369061538.1">
    <property type="nucleotide sequence ID" value="NZ_CP158375.1"/>
</dbReference>
<feature type="domain" description="Tryptophan synthase beta chain-like PALP" evidence="3">
    <location>
        <begin position="23"/>
        <end position="340"/>
    </location>
</feature>
<gene>
    <name evidence="4" type="ORF">ABOZ73_06020</name>
</gene>
<name>A0AB39KWL5_9CAUL</name>
<keyword evidence="2" id="KW-0663">Pyridoxal phosphate</keyword>
<dbReference type="EMBL" id="CP158375">
    <property type="protein sequence ID" value="XDO97972.1"/>
    <property type="molecule type" value="Genomic_DNA"/>
</dbReference>
<protein>
    <submittedName>
        <fullName evidence="4">Pyridoxal-phosphate dependent enzyme</fullName>
    </submittedName>
</protein>
<evidence type="ECO:0000313" key="4">
    <source>
        <dbReference type="EMBL" id="XDO97972.1"/>
    </source>
</evidence>
<proteinExistence type="predicted"/>
<dbReference type="Gene3D" id="3.40.50.1100">
    <property type="match status" value="2"/>
</dbReference>
<dbReference type="AlphaFoldDB" id="A0AB39KWL5"/>
<dbReference type="PANTHER" id="PTHR42937">
    <property type="match status" value="1"/>
</dbReference>
<reference evidence="4" key="1">
    <citation type="submission" date="2024-06" db="EMBL/GenBank/DDBJ databases">
        <title>Caulobacter inopinatus, sp. nov.</title>
        <authorList>
            <person name="Donachie S.P."/>
        </authorList>
    </citation>
    <scope>NUCLEOTIDE SEQUENCE</scope>
    <source>
        <strain evidence="4">73W</strain>
    </source>
</reference>
<sequence>MNTHTHDFTSSLAAEIAAVWGDLQPTPLVLLDPLAERAGVGVVLAKLEGERPLGSFKSLGGMLAGLRALARCLDLPDVQALLATAGAAAAQRLVCASDGNHGLSVAAAARRVGASATIYLPASVDPVRAERITAMGGQVVLVEGTYDDAVAQAEHAAARGEGLLISDTASDPDSRVVRDVMDGYGLITEELNAQMAGARPTHVFVQAGVGGLAAALASGLLGDGRLIVVEPASAACVGLALREGRPMPVEGGLETAAEMLSCGLASAPALRRLLDHGATGVAVDEAQLALGVRMLRAAGGPAATASGAAGIAGLLKAADDPRLRAEHGLSGDSVVLVVVTEGALTTEAGR</sequence>
<evidence type="ECO:0000256" key="2">
    <source>
        <dbReference type="ARBA" id="ARBA00022898"/>
    </source>
</evidence>
<dbReference type="Pfam" id="PF00291">
    <property type="entry name" value="PALP"/>
    <property type="match status" value="1"/>
</dbReference>
<accession>A0AB39KWL5</accession>
<dbReference type="SUPFAM" id="SSF53686">
    <property type="entry name" value="Tryptophan synthase beta subunit-like PLP-dependent enzymes"/>
    <property type="match status" value="1"/>
</dbReference>
<organism evidence="4">
    <name type="scientific">Caulobacter sp. 73W</name>
    <dbReference type="NCBI Taxonomy" id="3161137"/>
    <lineage>
        <taxon>Bacteria</taxon>
        <taxon>Pseudomonadati</taxon>
        <taxon>Pseudomonadota</taxon>
        <taxon>Alphaproteobacteria</taxon>
        <taxon>Caulobacterales</taxon>
        <taxon>Caulobacteraceae</taxon>
        <taxon>Caulobacter</taxon>
    </lineage>
</organism>
<dbReference type="PANTHER" id="PTHR42937:SF1">
    <property type="entry name" value="DIAMINOPROPIONATE AMMONIA-LYASE"/>
    <property type="match status" value="1"/>
</dbReference>